<evidence type="ECO:0000313" key="6">
    <source>
        <dbReference type="EMBL" id="NMM62420.1"/>
    </source>
</evidence>
<feature type="domain" description="CN hydrolase" evidence="5">
    <location>
        <begin position="10"/>
        <end position="281"/>
    </location>
</feature>
<dbReference type="InterPro" id="IPR036526">
    <property type="entry name" value="C-N_Hydrolase_sf"/>
</dbReference>
<keyword evidence="4" id="KW-0547">Nucleotide-binding</keyword>
<dbReference type="PROSITE" id="PS50263">
    <property type="entry name" value="CN_HYDROLASE"/>
    <property type="match status" value="1"/>
</dbReference>
<dbReference type="GO" id="GO:0005737">
    <property type="term" value="C:cytoplasm"/>
    <property type="evidence" value="ECO:0007669"/>
    <property type="project" value="InterPro"/>
</dbReference>
<dbReference type="Gene3D" id="3.40.50.620">
    <property type="entry name" value="HUPs"/>
    <property type="match status" value="2"/>
</dbReference>
<comment type="pathway">
    <text evidence="1 4">Cofactor biosynthesis; NAD(+) biosynthesis; NAD(+) from deamido-NAD(+) (L-Gln route): step 1/1.</text>
</comment>
<dbReference type="EMBL" id="JABBNI010000013">
    <property type="protein sequence ID" value="NMM62420.1"/>
    <property type="molecule type" value="Genomic_DNA"/>
</dbReference>
<comment type="catalytic activity">
    <reaction evidence="4">
        <text>deamido-NAD(+) + L-glutamine + ATP + H2O = L-glutamate + AMP + diphosphate + NAD(+) + H(+)</text>
        <dbReference type="Rhea" id="RHEA:24384"/>
        <dbReference type="ChEBI" id="CHEBI:15377"/>
        <dbReference type="ChEBI" id="CHEBI:15378"/>
        <dbReference type="ChEBI" id="CHEBI:29985"/>
        <dbReference type="ChEBI" id="CHEBI:30616"/>
        <dbReference type="ChEBI" id="CHEBI:33019"/>
        <dbReference type="ChEBI" id="CHEBI:57540"/>
        <dbReference type="ChEBI" id="CHEBI:58359"/>
        <dbReference type="ChEBI" id="CHEBI:58437"/>
        <dbReference type="ChEBI" id="CHEBI:456215"/>
        <dbReference type="EC" id="6.3.5.1"/>
    </reaction>
</comment>
<keyword evidence="7" id="KW-1185">Reference proteome</keyword>
<dbReference type="PANTHER" id="PTHR23090:SF9">
    <property type="entry name" value="GLUTAMINE-DEPENDENT NAD(+) SYNTHETASE"/>
    <property type="match status" value="1"/>
</dbReference>
<keyword evidence="4" id="KW-0520">NAD</keyword>
<accession>A0A7Y0EFC1</accession>
<dbReference type="InterPro" id="IPR014729">
    <property type="entry name" value="Rossmann-like_a/b/a_fold"/>
</dbReference>
<gene>
    <name evidence="6" type="ORF">HBE96_06895</name>
</gene>
<keyword evidence="4" id="KW-0067">ATP-binding</keyword>
<dbReference type="InterPro" id="IPR003010">
    <property type="entry name" value="C-N_Hydrolase"/>
</dbReference>
<reference evidence="6 7" key="1">
    <citation type="submission" date="2020-06" db="EMBL/GenBank/DDBJ databases">
        <title>Complete Genome Sequence of Clostridium muelleri sp. nov. P21T, an Acid-Alcohol Producing Acetogen Isolated from Old Hay.</title>
        <authorList>
            <person name="Duncan K.E."/>
            <person name="Tanner R.S."/>
        </authorList>
    </citation>
    <scope>NUCLEOTIDE SEQUENCE [LARGE SCALE GENOMIC DNA]</scope>
    <source>
        <strain evidence="6 7">P21</strain>
    </source>
</reference>
<evidence type="ECO:0000256" key="3">
    <source>
        <dbReference type="ARBA" id="ARBA00022598"/>
    </source>
</evidence>
<comment type="caution">
    <text evidence="6">The sequence shown here is derived from an EMBL/GenBank/DDBJ whole genome shotgun (WGS) entry which is preliminary data.</text>
</comment>
<dbReference type="Gene3D" id="1.10.10.1140">
    <property type="entry name" value="Glutamine-dependent NAD+ synthetase, C-terminal domain"/>
    <property type="match status" value="1"/>
</dbReference>
<keyword evidence="3 4" id="KW-0436">Ligase</keyword>
<evidence type="ECO:0000256" key="4">
    <source>
        <dbReference type="PIRNR" id="PIRNR006630"/>
    </source>
</evidence>
<evidence type="ECO:0000313" key="7">
    <source>
        <dbReference type="Proteomes" id="UP000537131"/>
    </source>
</evidence>
<dbReference type="Pfam" id="PF00795">
    <property type="entry name" value="CN_hydrolase"/>
    <property type="match status" value="1"/>
</dbReference>
<dbReference type="GO" id="GO:0009435">
    <property type="term" value="P:NAD+ biosynthetic process"/>
    <property type="evidence" value="ECO:0007669"/>
    <property type="project" value="UniProtKB-UniRule"/>
</dbReference>
<dbReference type="SUPFAM" id="SSF52402">
    <property type="entry name" value="Adenine nucleotide alpha hydrolases-like"/>
    <property type="match status" value="1"/>
</dbReference>
<dbReference type="PANTHER" id="PTHR23090">
    <property type="entry name" value="NH 3 /GLUTAMINE-DEPENDENT NAD + SYNTHETASE"/>
    <property type="match status" value="1"/>
</dbReference>
<dbReference type="CDD" id="cd07570">
    <property type="entry name" value="GAT_Gln-NAD-synth"/>
    <property type="match status" value="1"/>
</dbReference>
<sequence>MSNLLNNGIIEVATLTPMSIQIADPKYNVDRMLELIHEVNEKNRIGERQTRIVVYPELSVTAYNCGELFNQSALLDNANKELKRFVDESNDEFNPIMIVGMPIRKDNQLFNCAVVIHRGKILGVIPKTFLPNYTVLYEARYFSSSVTRIDDEIVMYGDKIPFTPNLLFEDEQTGAIVSAELCEDLWMNLPPSAYHCLHGANIVANLSSSNQTFGKTAYREDLLKVHSSICSCGYIYTCATAAETTIDSVFAGHNMIVENGDIVSETRFMENKDITYGEIDIEKSMNERALRGSYMTIPDRQEYKHIYFKTFEPKSKKFKSNRELPLLPFVPQDIENAAKDTFNLQVSGLAERLKKNQCDKIVIDMCSGLNSILGLIAAVEAFKLNNYDVKGITGVIIPCSDTENKIVDETKKLMELLNVNCVHLDEERKKAQVLMDVADKYKAVVIGIADLTEIAVGENSYHVDQISVYGVNAAVPKTVIRSIVYYYAKKQEVEIGTVLLDICDKYFNFELLLENPYEKVDNIEFVDSYIVYDFILHNMLKCGFGPKKIYDLYVNSRMLNAKNNGINEDVVDKKKVLKDMKFFYKNFFGQQFKRSSVPDTIKIYGASLVQNDWRMPSDASAEVWLRELSEIVE</sequence>
<comment type="similarity">
    <text evidence="2 4">In the C-terminal section; belongs to the NAD synthetase family.</text>
</comment>
<dbReference type="InterPro" id="IPR041856">
    <property type="entry name" value="NAD+_synth_C"/>
</dbReference>
<dbReference type="SUPFAM" id="SSF56317">
    <property type="entry name" value="Carbon-nitrogen hydrolase"/>
    <property type="match status" value="1"/>
</dbReference>
<dbReference type="EC" id="6.3.5.1" evidence="4"/>
<name>A0A7Y0EFC1_9CLOT</name>
<dbReference type="PIRSF" id="PIRSF006630">
    <property type="entry name" value="NADS_GAT"/>
    <property type="match status" value="1"/>
</dbReference>
<evidence type="ECO:0000259" key="5">
    <source>
        <dbReference type="PROSITE" id="PS50263"/>
    </source>
</evidence>
<evidence type="ECO:0000256" key="2">
    <source>
        <dbReference type="ARBA" id="ARBA00007145"/>
    </source>
</evidence>
<dbReference type="UniPathway" id="UPA00253">
    <property type="reaction ID" value="UER00334"/>
</dbReference>
<proteinExistence type="inferred from homology"/>
<dbReference type="GO" id="GO:0004359">
    <property type="term" value="F:glutaminase activity"/>
    <property type="evidence" value="ECO:0007669"/>
    <property type="project" value="InterPro"/>
</dbReference>
<organism evidence="6 7">
    <name type="scientific">Clostridium muellerianum</name>
    <dbReference type="NCBI Taxonomy" id="2716538"/>
    <lineage>
        <taxon>Bacteria</taxon>
        <taxon>Bacillati</taxon>
        <taxon>Bacillota</taxon>
        <taxon>Clostridia</taxon>
        <taxon>Eubacteriales</taxon>
        <taxon>Clostridiaceae</taxon>
        <taxon>Clostridium</taxon>
    </lineage>
</organism>
<dbReference type="RefSeq" id="WP_169297024.1">
    <property type="nucleotide sequence ID" value="NZ_JABBNI010000013.1"/>
</dbReference>
<dbReference type="GO" id="GO:0005524">
    <property type="term" value="F:ATP binding"/>
    <property type="evidence" value="ECO:0007669"/>
    <property type="project" value="UniProtKB-UniRule"/>
</dbReference>
<dbReference type="InterPro" id="IPR003694">
    <property type="entry name" value="NAD_synthase"/>
</dbReference>
<evidence type="ECO:0000256" key="1">
    <source>
        <dbReference type="ARBA" id="ARBA00005188"/>
    </source>
</evidence>
<dbReference type="AlphaFoldDB" id="A0A7Y0EFC1"/>
<dbReference type="InterPro" id="IPR014445">
    <property type="entry name" value="Gln-dep_NAD_synthase"/>
</dbReference>
<dbReference type="Proteomes" id="UP000537131">
    <property type="component" value="Unassembled WGS sequence"/>
</dbReference>
<dbReference type="Gene3D" id="3.60.110.10">
    <property type="entry name" value="Carbon-nitrogen hydrolase"/>
    <property type="match status" value="1"/>
</dbReference>
<protein>
    <recommendedName>
        <fullName evidence="4">Glutamine-dependent NAD(+) synthetase</fullName>
        <ecNumber evidence="4">6.3.5.1</ecNumber>
    </recommendedName>
    <alternativeName>
        <fullName evidence="4">NAD(+) synthase [glutamine-hydrolyzing]</fullName>
    </alternativeName>
</protein>
<dbReference type="GO" id="GO:0003952">
    <property type="term" value="F:NAD+ synthase (glutamine-hydrolyzing) activity"/>
    <property type="evidence" value="ECO:0007669"/>
    <property type="project" value="UniProtKB-UniRule"/>
</dbReference>